<evidence type="ECO:0000313" key="3">
    <source>
        <dbReference type="Proteomes" id="UP000011138"/>
    </source>
</evidence>
<evidence type="ECO:0000256" key="1">
    <source>
        <dbReference type="SAM" id="MobiDB-lite"/>
    </source>
</evidence>
<protein>
    <submittedName>
        <fullName evidence="2">Portal</fullName>
    </submittedName>
</protein>
<organism evidence="2 3">
    <name type="scientific">Halorubrum sodomense tailed virus 2</name>
    <dbReference type="NCBI Taxonomy" id="1262527"/>
    <lineage>
        <taxon>Viruses</taxon>
        <taxon>Duplodnaviria</taxon>
        <taxon>Heunggongvirae</taxon>
        <taxon>Uroviricota</taxon>
        <taxon>Caudoviricetes</taxon>
        <taxon>Thumleimavirales</taxon>
        <taxon>Hafunaviridae</taxon>
        <taxon>Mincapvirus</taxon>
        <taxon>Mincapvirus eilatense</taxon>
        <taxon>Mincapvirus HSTV2</taxon>
    </lineage>
</organism>
<reference evidence="2 3" key="1">
    <citation type="journal article" date="2013" name="J. Virol.">
        <title>Insights into head-tailed viruses infecting extremely halophilic archaea.</title>
        <authorList>
            <person name="Pietila M.K."/>
            <person name="Laurinmaki P."/>
            <person name="Russell D.A."/>
            <person name="Ko C.C."/>
            <person name="Jacobs-Sera D."/>
            <person name="Butcher S.J."/>
            <person name="Bamford D.H."/>
            <person name="Hendrix R.W."/>
        </authorList>
    </citation>
    <scope>NUCLEOTIDE SEQUENCE [LARGE SCALE GENOMIC DNA]</scope>
</reference>
<dbReference type="KEGG" id="vg:14477146"/>
<evidence type="ECO:0000313" key="2">
    <source>
        <dbReference type="EMBL" id="AGC34277.1"/>
    </source>
</evidence>
<name>L7TN41_9CAUD</name>
<proteinExistence type="predicted"/>
<accession>L7TN41</accession>
<gene>
    <name evidence="2" type="primary">8</name>
    <name evidence="2" type="ORF">HSTV2_8</name>
</gene>
<sequence length="505" mass="55345">MKTGNFIEPTEEEAALDFYAESPKGVIKQQQNAGASVADRAVEAPEQEIENHREIAYTDPHVHEAIYTLVDWIVGDGFNIRPRSFAEALEQGVGEIAAEVATGGEVTDAATEENQEAVAAKLERLLKSSRFWNVFNDWVYYAIVDGHAFMELVVEDGQFDPRLLPTERMKRETDEYGRVIKYYLENPDGGGGNGANSEGIPYDPHEIAELYFRKEPTQDFGRSFIEPIVEAADILRDMEIDYARFIATKAYPPILWKLGTEDEKWTPTQIDNWLDTVDAIEPDSMLAAGHDVDFDLVGTTSTSSTAGAMRLEETFLHFQDRIITGLGVPALLMNMEGGAGGQGEAVAAMPSFKRRVKRLQNIIKTEVEQQILRSLVFNSLEASEAAGPVPEFEFGEYSSAEERLDADVAIMLLNNGLLKPEAAARRAGIDPDSELPELWDGGDLIEILSALANVGDRIQNPEGGSPTDSGGGAESPGGEVTTRQDPTADPASGRNRRSVTEDEDA</sequence>
<dbReference type="GeneID" id="14477146"/>
<keyword evidence="3" id="KW-1185">Reference proteome</keyword>
<dbReference type="RefSeq" id="YP_007379087.1">
    <property type="nucleotide sequence ID" value="NC_020159.1"/>
</dbReference>
<dbReference type="EMBL" id="KC117376">
    <property type="protein sequence ID" value="AGC34277.1"/>
    <property type="molecule type" value="Genomic_DNA"/>
</dbReference>
<feature type="region of interest" description="Disordered" evidence="1">
    <location>
        <begin position="456"/>
        <end position="505"/>
    </location>
</feature>
<dbReference type="OrthoDB" id="2962at10239"/>
<dbReference type="Proteomes" id="UP000011138">
    <property type="component" value="Segment"/>
</dbReference>